<organism evidence="1 2">
    <name type="scientific">Argiope bruennichi</name>
    <name type="common">Wasp spider</name>
    <name type="synonym">Aranea bruennichi</name>
    <dbReference type="NCBI Taxonomy" id="94029"/>
    <lineage>
        <taxon>Eukaryota</taxon>
        <taxon>Metazoa</taxon>
        <taxon>Ecdysozoa</taxon>
        <taxon>Arthropoda</taxon>
        <taxon>Chelicerata</taxon>
        <taxon>Arachnida</taxon>
        <taxon>Araneae</taxon>
        <taxon>Araneomorphae</taxon>
        <taxon>Entelegynae</taxon>
        <taxon>Araneoidea</taxon>
        <taxon>Araneidae</taxon>
        <taxon>Argiope</taxon>
    </lineage>
</organism>
<protein>
    <submittedName>
        <fullName evidence="1">Uncharacterized protein</fullName>
    </submittedName>
</protein>
<reference evidence="1" key="2">
    <citation type="submission" date="2020-06" db="EMBL/GenBank/DDBJ databases">
        <authorList>
            <person name="Sheffer M."/>
        </authorList>
    </citation>
    <scope>NUCLEOTIDE SEQUENCE</scope>
</reference>
<comment type="caution">
    <text evidence="1">The sequence shown here is derived from an EMBL/GenBank/DDBJ whole genome shotgun (WGS) entry which is preliminary data.</text>
</comment>
<proteinExistence type="predicted"/>
<gene>
    <name evidence="1" type="ORF">HNY73_005169</name>
</gene>
<dbReference type="Proteomes" id="UP000807504">
    <property type="component" value="Unassembled WGS sequence"/>
</dbReference>
<keyword evidence="2" id="KW-1185">Reference proteome</keyword>
<dbReference type="AlphaFoldDB" id="A0A8T0FFN1"/>
<evidence type="ECO:0000313" key="1">
    <source>
        <dbReference type="EMBL" id="KAF8790094.1"/>
    </source>
</evidence>
<evidence type="ECO:0000313" key="2">
    <source>
        <dbReference type="Proteomes" id="UP000807504"/>
    </source>
</evidence>
<reference evidence="1" key="1">
    <citation type="journal article" date="2020" name="bioRxiv">
        <title>Chromosome-level reference genome of the European wasp spider Argiope bruennichi: a resource for studies on range expansion and evolutionary adaptation.</title>
        <authorList>
            <person name="Sheffer M.M."/>
            <person name="Hoppe A."/>
            <person name="Krehenwinkel H."/>
            <person name="Uhl G."/>
            <person name="Kuss A.W."/>
            <person name="Jensen L."/>
            <person name="Jensen C."/>
            <person name="Gillespie R.G."/>
            <person name="Hoff K.J."/>
            <person name="Prost S."/>
        </authorList>
    </citation>
    <scope>NUCLEOTIDE SEQUENCE</scope>
</reference>
<dbReference type="EMBL" id="JABXBU010000011">
    <property type="protein sequence ID" value="KAF8790094.1"/>
    <property type="molecule type" value="Genomic_DNA"/>
</dbReference>
<name>A0A8T0FFN1_ARGBR</name>
<sequence>MWTAFSALGKNCVDSSHLDGERTFYRFRTEVISVGQLICVHDILFGKGRTSITTTVFSVPCTCYPSVQMLNARKYSLKMTPRCKKFKDTSSTFCKEYIRGHLIVRLTSTPHLCSEYHFGSSRKFCIWETSGLAGKMVLK</sequence>
<accession>A0A8T0FFN1</accession>